<feature type="chain" id="PRO_5015698997" description="TIR domain-containing protein" evidence="12">
    <location>
        <begin position="21"/>
        <end position="745"/>
    </location>
</feature>
<comment type="subcellular location">
    <subcellularLocation>
        <location evidence="1">Membrane</location>
        <topology evidence="1">Single-pass type I membrane protein</topology>
    </subcellularLocation>
</comment>
<gene>
    <name evidence="14" type="ORF">C0Q70_06559</name>
</gene>
<dbReference type="SMART" id="SM00255">
    <property type="entry name" value="TIR"/>
    <property type="match status" value="1"/>
</dbReference>
<accession>A0A2T7PPH6</accession>
<keyword evidence="9" id="KW-0675">Receptor</keyword>
<dbReference type="SMART" id="SM00082">
    <property type="entry name" value="LRRCT"/>
    <property type="match status" value="1"/>
</dbReference>
<evidence type="ECO:0000256" key="1">
    <source>
        <dbReference type="ARBA" id="ARBA00004479"/>
    </source>
</evidence>
<evidence type="ECO:0000256" key="5">
    <source>
        <dbReference type="ARBA" id="ARBA00022729"/>
    </source>
</evidence>
<evidence type="ECO:0000313" key="15">
    <source>
        <dbReference type="Proteomes" id="UP000245119"/>
    </source>
</evidence>
<dbReference type="InterPro" id="IPR017241">
    <property type="entry name" value="Toll-like_receptor"/>
</dbReference>
<dbReference type="InterPro" id="IPR000483">
    <property type="entry name" value="Cys-rich_flank_reg_C"/>
</dbReference>
<dbReference type="InterPro" id="IPR032675">
    <property type="entry name" value="LRR_dom_sf"/>
</dbReference>
<dbReference type="SUPFAM" id="SSF52200">
    <property type="entry name" value="Toll/Interleukin receptor TIR domain"/>
    <property type="match status" value="1"/>
</dbReference>
<dbReference type="PROSITE" id="PS50104">
    <property type="entry name" value="TIR"/>
    <property type="match status" value="1"/>
</dbReference>
<dbReference type="Gene3D" id="3.40.50.10140">
    <property type="entry name" value="Toll/interleukin-1 receptor homology (TIR) domain"/>
    <property type="match status" value="1"/>
</dbReference>
<keyword evidence="8 11" id="KW-0472">Membrane</keyword>
<dbReference type="OrthoDB" id="6134202at2759"/>
<proteinExistence type="inferred from homology"/>
<evidence type="ECO:0000256" key="2">
    <source>
        <dbReference type="ARBA" id="ARBA00009634"/>
    </source>
</evidence>
<dbReference type="GO" id="GO:0002224">
    <property type="term" value="P:toll-like receptor signaling pathway"/>
    <property type="evidence" value="ECO:0007669"/>
    <property type="project" value="InterPro"/>
</dbReference>
<dbReference type="InterPro" id="IPR003591">
    <property type="entry name" value="Leu-rich_rpt_typical-subtyp"/>
</dbReference>
<dbReference type="Gene3D" id="3.80.10.10">
    <property type="entry name" value="Ribonuclease Inhibitor"/>
    <property type="match status" value="2"/>
</dbReference>
<dbReference type="SUPFAM" id="SSF52058">
    <property type="entry name" value="L domain-like"/>
    <property type="match status" value="2"/>
</dbReference>
<feature type="transmembrane region" description="Helical" evidence="11">
    <location>
        <begin position="539"/>
        <end position="561"/>
    </location>
</feature>
<organism evidence="14 15">
    <name type="scientific">Pomacea canaliculata</name>
    <name type="common">Golden apple snail</name>
    <dbReference type="NCBI Taxonomy" id="400727"/>
    <lineage>
        <taxon>Eukaryota</taxon>
        <taxon>Metazoa</taxon>
        <taxon>Spiralia</taxon>
        <taxon>Lophotrochozoa</taxon>
        <taxon>Mollusca</taxon>
        <taxon>Gastropoda</taxon>
        <taxon>Caenogastropoda</taxon>
        <taxon>Architaenioglossa</taxon>
        <taxon>Ampullarioidea</taxon>
        <taxon>Ampullariidae</taxon>
        <taxon>Pomacea</taxon>
    </lineage>
</organism>
<evidence type="ECO:0000259" key="13">
    <source>
        <dbReference type="PROSITE" id="PS50104"/>
    </source>
</evidence>
<keyword evidence="5 12" id="KW-0732">Signal</keyword>
<evidence type="ECO:0000313" key="14">
    <source>
        <dbReference type="EMBL" id="PVD35277.1"/>
    </source>
</evidence>
<comment type="caution">
    <text evidence="14">The sequence shown here is derived from an EMBL/GenBank/DDBJ whole genome shotgun (WGS) entry which is preliminary data.</text>
</comment>
<evidence type="ECO:0000256" key="8">
    <source>
        <dbReference type="ARBA" id="ARBA00023136"/>
    </source>
</evidence>
<dbReference type="GO" id="GO:0006955">
    <property type="term" value="P:immune response"/>
    <property type="evidence" value="ECO:0007669"/>
    <property type="project" value="InterPro"/>
</dbReference>
<dbReference type="Proteomes" id="UP000245119">
    <property type="component" value="Linkage Group LG3"/>
</dbReference>
<evidence type="ECO:0000256" key="7">
    <source>
        <dbReference type="ARBA" id="ARBA00022989"/>
    </source>
</evidence>
<dbReference type="SMART" id="SM00369">
    <property type="entry name" value="LRR_TYP"/>
    <property type="match status" value="7"/>
</dbReference>
<dbReference type="GO" id="GO:0005886">
    <property type="term" value="C:plasma membrane"/>
    <property type="evidence" value="ECO:0007669"/>
    <property type="project" value="TreeGrafter"/>
</dbReference>
<evidence type="ECO:0000256" key="6">
    <source>
        <dbReference type="ARBA" id="ARBA00022737"/>
    </source>
</evidence>
<keyword evidence="15" id="KW-1185">Reference proteome</keyword>
<dbReference type="STRING" id="400727.A0A2T7PPH6"/>
<keyword evidence="3" id="KW-0433">Leucine-rich repeat</keyword>
<dbReference type="OMA" id="IHRWISH"/>
<keyword evidence="10" id="KW-0325">Glycoprotein</keyword>
<evidence type="ECO:0000256" key="3">
    <source>
        <dbReference type="ARBA" id="ARBA00022614"/>
    </source>
</evidence>
<reference evidence="14 15" key="1">
    <citation type="submission" date="2018-04" db="EMBL/GenBank/DDBJ databases">
        <title>The genome of golden apple snail Pomacea canaliculata provides insight into stress tolerance and invasive adaptation.</title>
        <authorList>
            <person name="Liu C."/>
            <person name="Liu B."/>
            <person name="Ren Y."/>
            <person name="Zhang Y."/>
            <person name="Wang H."/>
            <person name="Li S."/>
            <person name="Jiang F."/>
            <person name="Yin L."/>
            <person name="Zhang G."/>
            <person name="Qian W."/>
            <person name="Fan W."/>
        </authorList>
    </citation>
    <scope>NUCLEOTIDE SEQUENCE [LARGE SCALE GENOMIC DNA]</scope>
    <source>
        <strain evidence="14">SZHN2017</strain>
        <tissue evidence="14">Muscle</tissue>
    </source>
</reference>
<dbReference type="InterPro" id="IPR035897">
    <property type="entry name" value="Toll_tir_struct_dom_sf"/>
</dbReference>
<evidence type="ECO:0000256" key="4">
    <source>
        <dbReference type="ARBA" id="ARBA00022692"/>
    </source>
</evidence>
<dbReference type="PANTHER" id="PTHR24365">
    <property type="entry name" value="TOLL-LIKE RECEPTOR"/>
    <property type="match status" value="1"/>
</dbReference>
<keyword evidence="7 11" id="KW-1133">Transmembrane helix</keyword>
<dbReference type="PIRSF" id="PIRSF037595">
    <property type="entry name" value="Toll-like_receptor"/>
    <property type="match status" value="1"/>
</dbReference>
<dbReference type="PANTHER" id="PTHR24365:SF541">
    <property type="entry name" value="PROTEIN TOLL-RELATED"/>
    <property type="match status" value="1"/>
</dbReference>
<feature type="signal peptide" evidence="12">
    <location>
        <begin position="1"/>
        <end position="20"/>
    </location>
</feature>
<evidence type="ECO:0000256" key="10">
    <source>
        <dbReference type="ARBA" id="ARBA00023180"/>
    </source>
</evidence>
<name>A0A2T7PPH6_POMCA</name>
<evidence type="ECO:0000256" key="9">
    <source>
        <dbReference type="ARBA" id="ARBA00023170"/>
    </source>
</evidence>
<evidence type="ECO:0000256" key="12">
    <source>
        <dbReference type="SAM" id="SignalP"/>
    </source>
</evidence>
<comment type="similarity">
    <text evidence="2">Belongs to the Toll-like receptor family.</text>
</comment>
<evidence type="ECO:0000256" key="11">
    <source>
        <dbReference type="SAM" id="Phobius"/>
    </source>
</evidence>
<dbReference type="EMBL" id="PZQS01000003">
    <property type="protein sequence ID" value="PVD35277.1"/>
    <property type="molecule type" value="Genomic_DNA"/>
</dbReference>
<dbReference type="InterPro" id="IPR001611">
    <property type="entry name" value="Leu-rich_rpt"/>
</dbReference>
<dbReference type="GO" id="GO:0004888">
    <property type="term" value="F:transmembrane signaling receptor activity"/>
    <property type="evidence" value="ECO:0007669"/>
    <property type="project" value="InterPro"/>
</dbReference>
<sequence>MRRQLCIILLVGACAGVCQVTLSSAVVSAVVSAVGEVTTPKGHSPIKCDVYCCNCNKDTALCTGENRHLHYLPRLPATIREFRMMRADLPELSRPLLANLSNFQIVRLNLTSNNITSITSDAFVDFPHLKILSLTSNRIPVTEVQASLRSLSTEMTSLYLDDMKLGHLPRDFFSAAAFIGKRMSILNLQSNDFTSYNNSAFKVFQLIDKLYLSHNTLGTLRLDAVANISSLDLAWNAVHQLPDFCISSGQPTGSGTSVPAIHNLLSLRLKNNNIPSIPKGTLRGLCLPSLLKLDISGLKLAKLENDFLADLPKLETLTVCESRLLSEYEPFAFRSGSLRRLTLCSNRILNRKSLKVDTAFLHCPNLSDLRITNTKMVMQDEDVRQLLLPLKSLQGLYLEDTSLGNLPEDTLWRLPRLKILTFRGNHLDPFRLGLALANVSSLDYLSLQANALSIVNESTLPWEVRLNLKKLDLSRNPFLCSCDLLWFRTWLEDVTRNKTIQVLAWPQQYRCAAPVSMRDTYLVNFRPTAHSCAVKSSGLVLLGALAGAMLVALTVTAALCYRYRWYLRFYIYRLRRRGKYRLMQVEAADGGEGLPLFNYDVYLAHSSGDLEWVNDELLPLLEGEHRLKVFLEERDTEGGTIADNIARYMDSSARILVVISDTYVREGWRQYEFEHILYAAIEQGKDIIVLLLGNVQAGRMTTDMRRMLTRGTFLQWGDSQEARATFREGLKVAINTEDIRPESVC</sequence>
<keyword evidence="6" id="KW-0677">Repeat</keyword>
<dbReference type="Pfam" id="PF13855">
    <property type="entry name" value="LRR_8"/>
    <property type="match status" value="1"/>
</dbReference>
<keyword evidence="4 11" id="KW-0812">Transmembrane</keyword>
<dbReference type="InterPro" id="IPR000157">
    <property type="entry name" value="TIR_dom"/>
</dbReference>
<dbReference type="AlphaFoldDB" id="A0A2T7PPH6"/>
<protein>
    <recommendedName>
        <fullName evidence="13">TIR domain-containing protein</fullName>
    </recommendedName>
</protein>
<dbReference type="Pfam" id="PF01582">
    <property type="entry name" value="TIR"/>
    <property type="match status" value="1"/>
</dbReference>
<feature type="domain" description="TIR" evidence="13">
    <location>
        <begin position="597"/>
        <end position="734"/>
    </location>
</feature>